<dbReference type="GO" id="GO:0000221">
    <property type="term" value="C:vacuolar proton-transporting V-type ATPase, V1 domain"/>
    <property type="evidence" value="ECO:0007669"/>
    <property type="project" value="TreeGrafter"/>
</dbReference>
<evidence type="ECO:0000256" key="6">
    <source>
        <dbReference type="SAM" id="MobiDB-lite"/>
    </source>
</evidence>
<feature type="compositionally biased region" description="Basic and acidic residues" evidence="6">
    <location>
        <begin position="89"/>
        <end position="147"/>
    </location>
</feature>
<keyword evidence="3 5" id="KW-0375">Hydrogen ion transport</keyword>
<dbReference type="GO" id="GO:0016887">
    <property type="term" value="F:ATP hydrolysis activity"/>
    <property type="evidence" value="ECO:0007669"/>
    <property type="project" value="TreeGrafter"/>
</dbReference>
<accession>A0A6G1H5N4</accession>
<comment type="similarity">
    <text evidence="1 5">Belongs to the V-ATPase G subunit family.</text>
</comment>
<dbReference type="AlphaFoldDB" id="A0A6G1H5N4"/>
<comment type="function">
    <text evidence="5">Subunit of the V1 complex of vacuolar(H+)-ATPase (V-ATPase), a multisubunit enzyme composed of a peripheral complex (V1) that hydrolyzes ATP and a membrane integral complex (V0) that translocates protons. V-ATPase is responsible for acidifying and maintaining the pH of intracellular compartments and in some cell types, is targeted to the plasma membrane, where it is responsible for acidifying the extracellular environment.</text>
</comment>
<comment type="subunit">
    <text evidence="5">V-ATPase is a heteromultimeric enzyme made up of two complexes: the ATP-hydrolytic V1 complex and the proton translocation V0 complex.</text>
</comment>
<dbReference type="NCBIfam" id="TIGR01147">
    <property type="entry name" value="V_ATP_synt_G"/>
    <property type="match status" value="1"/>
</dbReference>
<dbReference type="Gene3D" id="1.20.5.2950">
    <property type="match status" value="1"/>
</dbReference>
<evidence type="ECO:0000256" key="2">
    <source>
        <dbReference type="ARBA" id="ARBA00022448"/>
    </source>
</evidence>
<gene>
    <name evidence="7" type="ORF">K402DRAFT_25566</name>
</gene>
<dbReference type="EMBL" id="ML977148">
    <property type="protein sequence ID" value="KAF1988531.1"/>
    <property type="molecule type" value="Genomic_DNA"/>
</dbReference>
<protein>
    <recommendedName>
        <fullName evidence="5">V-type proton ATPase subunit G</fullName>
    </recommendedName>
</protein>
<dbReference type="InterPro" id="IPR005124">
    <property type="entry name" value="V-ATPase_G"/>
</dbReference>
<reference evidence="7" key="1">
    <citation type="journal article" date="2020" name="Stud. Mycol.">
        <title>101 Dothideomycetes genomes: a test case for predicting lifestyles and emergence of pathogens.</title>
        <authorList>
            <person name="Haridas S."/>
            <person name="Albert R."/>
            <person name="Binder M."/>
            <person name="Bloem J."/>
            <person name="Labutti K."/>
            <person name="Salamov A."/>
            <person name="Andreopoulos B."/>
            <person name="Baker S."/>
            <person name="Barry K."/>
            <person name="Bills G."/>
            <person name="Bluhm B."/>
            <person name="Cannon C."/>
            <person name="Castanera R."/>
            <person name="Culley D."/>
            <person name="Daum C."/>
            <person name="Ezra D."/>
            <person name="Gonzalez J."/>
            <person name="Henrissat B."/>
            <person name="Kuo A."/>
            <person name="Liang C."/>
            <person name="Lipzen A."/>
            <person name="Lutzoni F."/>
            <person name="Magnuson J."/>
            <person name="Mondo S."/>
            <person name="Nolan M."/>
            <person name="Ohm R."/>
            <person name="Pangilinan J."/>
            <person name="Park H.-J."/>
            <person name="Ramirez L."/>
            <person name="Alfaro M."/>
            <person name="Sun H."/>
            <person name="Tritt A."/>
            <person name="Yoshinaga Y."/>
            <person name="Zwiers L.-H."/>
            <person name="Turgeon B."/>
            <person name="Goodwin S."/>
            <person name="Spatafora J."/>
            <person name="Crous P."/>
            <person name="Grigoriev I."/>
        </authorList>
    </citation>
    <scope>NUCLEOTIDE SEQUENCE</scope>
    <source>
        <strain evidence="7">CBS 113979</strain>
    </source>
</reference>
<evidence type="ECO:0000313" key="8">
    <source>
        <dbReference type="Proteomes" id="UP000800041"/>
    </source>
</evidence>
<evidence type="ECO:0000256" key="3">
    <source>
        <dbReference type="ARBA" id="ARBA00022781"/>
    </source>
</evidence>
<dbReference type="PANTHER" id="PTHR12713">
    <property type="entry name" value="VACUOLAR ATP SYNTHASE SUBUNIT G"/>
    <property type="match status" value="1"/>
</dbReference>
<dbReference type="PANTHER" id="PTHR12713:SF11">
    <property type="entry name" value="V-TYPE PROTON ATPASE SUBUNIT G"/>
    <property type="match status" value="1"/>
</dbReference>
<keyword evidence="2 5" id="KW-0813">Transport</keyword>
<feature type="region of interest" description="Disordered" evidence="6">
    <location>
        <begin position="89"/>
        <end position="148"/>
    </location>
</feature>
<dbReference type="OrthoDB" id="250802at2759"/>
<dbReference type="FunFam" id="1.20.5.2950:FF:000001">
    <property type="entry name" value="V-type proton ATPase subunit G"/>
    <property type="match status" value="1"/>
</dbReference>
<name>A0A6G1H5N4_9PEZI</name>
<evidence type="ECO:0000313" key="7">
    <source>
        <dbReference type="EMBL" id="KAF1988531.1"/>
    </source>
</evidence>
<dbReference type="Pfam" id="PF03179">
    <property type="entry name" value="V-ATPase_G"/>
    <property type="match status" value="1"/>
</dbReference>
<proteinExistence type="inferred from homology"/>
<dbReference type="GO" id="GO:0046961">
    <property type="term" value="F:proton-transporting ATPase activity, rotational mechanism"/>
    <property type="evidence" value="ECO:0007669"/>
    <property type="project" value="InterPro"/>
</dbReference>
<keyword evidence="4 5" id="KW-0406">Ion transport</keyword>
<organism evidence="7 8">
    <name type="scientific">Aulographum hederae CBS 113979</name>
    <dbReference type="NCBI Taxonomy" id="1176131"/>
    <lineage>
        <taxon>Eukaryota</taxon>
        <taxon>Fungi</taxon>
        <taxon>Dikarya</taxon>
        <taxon>Ascomycota</taxon>
        <taxon>Pezizomycotina</taxon>
        <taxon>Dothideomycetes</taxon>
        <taxon>Pleosporomycetidae</taxon>
        <taxon>Aulographales</taxon>
        <taxon>Aulographaceae</taxon>
    </lineage>
</organism>
<keyword evidence="8" id="KW-1185">Reference proteome</keyword>
<dbReference type="Proteomes" id="UP000800041">
    <property type="component" value="Unassembled WGS sequence"/>
</dbReference>
<evidence type="ECO:0000256" key="1">
    <source>
        <dbReference type="ARBA" id="ARBA00010066"/>
    </source>
</evidence>
<evidence type="ECO:0000256" key="4">
    <source>
        <dbReference type="ARBA" id="ARBA00023065"/>
    </source>
</evidence>
<sequence>MNGWLKSSAHRAGKISRGSLGQLGLALKLINADIPLASSLFDNHPISTHTLLPSSLTKMSAQNSAGIQTLLEAEKEAQKIVQQAREYRTKKVKDARSEAQKEIDEYRKSKEDEFKAFEKEHSSGNKKEEEKSNTETEEKLKEIKELGNKTGSKVVDDLLKAITDVKPAPPSKDQR</sequence>
<evidence type="ECO:0000256" key="5">
    <source>
        <dbReference type="RuleBase" id="RU364019"/>
    </source>
</evidence>